<feature type="chain" id="PRO_5037029691" evidence="1">
    <location>
        <begin position="20"/>
        <end position="133"/>
    </location>
</feature>
<protein>
    <submittedName>
        <fullName evidence="3">Thermonuclease family protein</fullName>
    </submittedName>
</protein>
<gene>
    <name evidence="3" type="ORF">HBA54_27625</name>
</gene>
<dbReference type="Proteomes" id="UP000761264">
    <property type="component" value="Unassembled WGS sequence"/>
</dbReference>
<feature type="domain" description="TNase-like" evidence="2">
    <location>
        <begin position="27"/>
        <end position="123"/>
    </location>
</feature>
<dbReference type="RefSeq" id="WP_167231624.1">
    <property type="nucleotide sequence ID" value="NZ_JAAQPH010000042.1"/>
</dbReference>
<dbReference type="PROSITE" id="PS50830">
    <property type="entry name" value="TNASE_3"/>
    <property type="match status" value="1"/>
</dbReference>
<keyword evidence="4" id="KW-1185">Reference proteome</keyword>
<dbReference type="Pfam" id="PF00565">
    <property type="entry name" value="SNase"/>
    <property type="match status" value="1"/>
</dbReference>
<reference evidence="3" key="1">
    <citation type="submission" date="2020-03" db="EMBL/GenBank/DDBJ databases">
        <title>Genome of Pelagibius litoralis DSM 21314T.</title>
        <authorList>
            <person name="Wang G."/>
        </authorList>
    </citation>
    <scope>NUCLEOTIDE SEQUENCE</scope>
    <source>
        <strain evidence="3">DSM 21314</strain>
    </source>
</reference>
<dbReference type="EMBL" id="JAAQPH010000042">
    <property type="protein sequence ID" value="NIA72363.1"/>
    <property type="molecule type" value="Genomic_DNA"/>
</dbReference>
<dbReference type="InterPro" id="IPR016071">
    <property type="entry name" value="Staphylococal_nuclease_OB-fold"/>
</dbReference>
<dbReference type="AlphaFoldDB" id="A0A967F355"/>
<organism evidence="3 4">
    <name type="scientific">Pelagibius litoralis</name>
    <dbReference type="NCBI Taxonomy" id="374515"/>
    <lineage>
        <taxon>Bacteria</taxon>
        <taxon>Pseudomonadati</taxon>
        <taxon>Pseudomonadota</taxon>
        <taxon>Alphaproteobacteria</taxon>
        <taxon>Rhodospirillales</taxon>
        <taxon>Rhodovibrionaceae</taxon>
        <taxon>Pelagibius</taxon>
    </lineage>
</organism>
<dbReference type="SUPFAM" id="SSF50199">
    <property type="entry name" value="Staphylococcal nuclease"/>
    <property type="match status" value="1"/>
</dbReference>
<proteinExistence type="predicted"/>
<dbReference type="SMART" id="SM00318">
    <property type="entry name" value="SNc"/>
    <property type="match status" value="1"/>
</dbReference>
<feature type="signal peptide" evidence="1">
    <location>
        <begin position="1"/>
        <end position="19"/>
    </location>
</feature>
<evidence type="ECO:0000313" key="3">
    <source>
        <dbReference type="EMBL" id="NIA72363.1"/>
    </source>
</evidence>
<evidence type="ECO:0000259" key="2">
    <source>
        <dbReference type="PROSITE" id="PS50830"/>
    </source>
</evidence>
<dbReference type="InterPro" id="IPR035437">
    <property type="entry name" value="SNase_OB-fold_sf"/>
</dbReference>
<evidence type="ECO:0000313" key="4">
    <source>
        <dbReference type="Proteomes" id="UP000761264"/>
    </source>
</evidence>
<sequence>MTRLALALFACLLAFPAQAQDCHSWPLESVYDGDSVRATVNGESTRIRVMGLDTPEMPPRAKCEAEKAGAYAARDRLRALSEGAAVTFCPDGKDRYGRTLAVMLIDGVDVAEILIAEGLAREYHGGRRQGWCG</sequence>
<comment type="caution">
    <text evidence="3">The sequence shown here is derived from an EMBL/GenBank/DDBJ whole genome shotgun (WGS) entry which is preliminary data.</text>
</comment>
<name>A0A967F355_9PROT</name>
<evidence type="ECO:0000256" key="1">
    <source>
        <dbReference type="SAM" id="SignalP"/>
    </source>
</evidence>
<keyword evidence="1" id="KW-0732">Signal</keyword>
<dbReference type="Gene3D" id="2.40.50.90">
    <property type="match status" value="1"/>
</dbReference>
<accession>A0A967F355</accession>